<dbReference type="AlphaFoldDB" id="S3D672"/>
<dbReference type="OrthoDB" id="2245989at2759"/>
<dbReference type="KEGG" id="glz:GLAREA_06247"/>
<dbReference type="HOGENOM" id="CLU_033726_0_1_1"/>
<dbReference type="PANTHER" id="PTHR38116:SF1">
    <property type="entry name" value="BZIP DOMAIN-CONTAINING PROTEIN"/>
    <property type="match status" value="1"/>
</dbReference>
<sequence length="281" mass="32085">MKSTESAVGSVALVPMHQLAEARCFEDDWTGLKNQKERRKRQTRLALRSLRKRQAAQKQAKIHECPMNQVPATYAPELDSRIDSEQGFLIAPSSGAYIPPFRDQSGYITSQRLLDSMSRDHLMPLVEYNLFRAISTNLQILGIKLVGPPCSFGGNVPLFPRRFNEANIPKSLRATPLQQSTHYAEWIDILPSPKMRDNAIQTQHMYTPHELCADLLGGLMGRSNEVDAGLIVWSDPWDPRNWEVSEGFHRKWSFLLEGCDDLLRSTNRWREIRGERPLFVA</sequence>
<dbReference type="Pfam" id="PF11905">
    <property type="entry name" value="DUF3425"/>
    <property type="match status" value="1"/>
</dbReference>
<organism evidence="1 2">
    <name type="scientific">Glarea lozoyensis (strain ATCC 20868 / MF5171)</name>
    <dbReference type="NCBI Taxonomy" id="1116229"/>
    <lineage>
        <taxon>Eukaryota</taxon>
        <taxon>Fungi</taxon>
        <taxon>Dikarya</taxon>
        <taxon>Ascomycota</taxon>
        <taxon>Pezizomycotina</taxon>
        <taxon>Leotiomycetes</taxon>
        <taxon>Helotiales</taxon>
        <taxon>Helotiaceae</taxon>
        <taxon>Glarea</taxon>
    </lineage>
</organism>
<proteinExistence type="predicted"/>
<name>S3D672_GLAL2</name>
<protein>
    <recommendedName>
        <fullName evidence="3">BZIP domain-containing protein</fullName>
    </recommendedName>
</protein>
<accession>S3D672</accession>
<evidence type="ECO:0008006" key="3">
    <source>
        <dbReference type="Google" id="ProtNLM"/>
    </source>
</evidence>
<dbReference type="Proteomes" id="UP000016922">
    <property type="component" value="Unassembled WGS sequence"/>
</dbReference>
<dbReference type="OMA" id="PDHCLLT"/>
<keyword evidence="2" id="KW-1185">Reference proteome</keyword>
<evidence type="ECO:0000313" key="2">
    <source>
        <dbReference type="Proteomes" id="UP000016922"/>
    </source>
</evidence>
<dbReference type="PANTHER" id="PTHR38116">
    <property type="entry name" value="CHROMOSOME 7, WHOLE GENOME SHOTGUN SEQUENCE"/>
    <property type="match status" value="1"/>
</dbReference>
<dbReference type="EMBL" id="KE145358">
    <property type="protein sequence ID" value="EPE33235.1"/>
    <property type="molecule type" value="Genomic_DNA"/>
</dbReference>
<dbReference type="GeneID" id="19465301"/>
<evidence type="ECO:0000313" key="1">
    <source>
        <dbReference type="EMBL" id="EPE33235.1"/>
    </source>
</evidence>
<dbReference type="InterPro" id="IPR021833">
    <property type="entry name" value="DUF3425"/>
</dbReference>
<reference evidence="1 2" key="1">
    <citation type="journal article" date="2013" name="BMC Genomics">
        <title>Genomics-driven discovery of the pneumocandin biosynthetic gene cluster in the fungus Glarea lozoyensis.</title>
        <authorList>
            <person name="Chen L."/>
            <person name="Yue Q."/>
            <person name="Zhang X."/>
            <person name="Xiang M."/>
            <person name="Wang C."/>
            <person name="Li S."/>
            <person name="Che Y."/>
            <person name="Ortiz-Lopez F.J."/>
            <person name="Bills G.F."/>
            <person name="Liu X."/>
            <person name="An Z."/>
        </authorList>
    </citation>
    <scope>NUCLEOTIDE SEQUENCE [LARGE SCALE GENOMIC DNA]</scope>
    <source>
        <strain evidence="2">ATCC 20868 / MF5171</strain>
    </source>
</reference>
<dbReference type="RefSeq" id="XP_008079852.1">
    <property type="nucleotide sequence ID" value="XM_008081661.1"/>
</dbReference>
<gene>
    <name evidence="1" type="ORF">GLAREA_06247</name>
</gene>